<reference evidence="6" key="1">
    <citation type="submission" date="2022-07" db="EMBL/GenBank/DDBJ databases">
        <title>Phylogenomic reconstructions and comparative analyses of Kickxellomycotina fungi.</title>
        <authorList>
            <person name="Reynolds N.K."/>
            <person name="Stajich J.E."/>
            <person name="Barry K."/>
            <person name="Grigoriev I.V."/>
            <person name="Crous P."/>
            <person name="Smith M.E."/>
        </authorList>
    </citation>
    <scope>NUCLEOTIDE SEQUENCE</scope>
    <source>
        <strain evidence="6">IMI 214461</strain>
    </source>
</reference>
<dbReference type="GO" id="GO:0046872">
    <property type="term" value="F:metal ion binding"/>
    <property type="evidence" value="ECO:0007669"/>
    <property type="project" value="UniProtKB-KW"/>
</dbReference>
<keyword evidence="3 4" id="KW-0904">Protein phosphatase</keyword>
<sequence length="577" mass="61701">MFAQYSARMLATAINRSPALTQQRLPSSFGRLTASAYKPQPAAGQMFSSSRLVAKQPSNKCQGSANPTGNNAYKSSYASFGKLSLAFATGGSLALAGYALATRQDSTGSKTTPAETNAVVHPPVDEVFKSVAKKHNESRALLDGVPREKRNNAAKQLAQLTDEEVNTVLRAKEKSWCLKPKPDGSKIRVDTNQIPSNSRIEDYLTFAALGSSDGAASLSNTGRYMFGVFDGHAGHQCAEHVSSRMGSVLEESLNAVAQLAEIRSGDIGAALISPTASESVFATVAQIASEVGPSWGQVPLALTAAFVNLDEEIVNGAVEKYRSLQEQNQQVDIAKLLGPGVAGSCGLVAVVDTEAKQVVVANTGDSGALIGVRLDSGAWKAVRLSHDQTMANPDELIRMIREHPGEKDIALEGRVLGGLMPTRAFGDSRYKLPAEVQKELFPLLLPLGFSYATSPTRLKRPPYVTACPVVITHKLSANDKFLVLATDGLYDQLDDDEIVNTVAQWYETHGSKTSTNSSTPTTRDSNAATHLIRAAFSVDWNGSKGDETTRRMLAIPSPVSRSYRDDISVTVVTLDDN</sequence>
<evidence type="ECO:0000313" key="7">
    <source>
        <dbReference type="Proteomes" id="UP001150907"/>
    </source>
</evidence>
<dbReference type="GO" id="GO:0005739">
    <property type="term" value="C:mitochondrion"/>
    <property type="evidence" value="ECO:0007669"/>
    <property type="project" value="TreeGrafter"/>
</dbReference>
<feature type="domain" description="PPM-type phosphatase" evidence="5">
    <location>
        <begin position="212"/>
        <end position="574"/>
    </location>
</feature>
<accession>A0A9W8BDE3</accession>
<dbReference type="OrthoDB" id="420076at2759"/>
<dbReference type="AlphaFoldDB" id="A0A9W8BDE3"/>
<dbReference type="PANTHER" id="PTHR13832:SF792">
    <property type="entry name" value="GM14286P"/>
    <property type="match status" value="1"/>
</dbReference>
<dbReference type="PROSITE" id="PS01032">
    <property type="entry name" value="PPM_1"/>
    <property type="match status" value="1"/>
</dbReference>
<dbReference type="EC" id="3.1.3.43" evidence="6"/>
<evidence type="ECO:0000256" key="3">
    <source>
        <dbReference type="ARBA" id="ARBA00022912"/>
    </source>
</evidence>
<dbReference type="Proteomes" id="UP001150907">
    <property type="component" value="Unassembled WGS sequence"/>
</dbReference>
<dbReference type="SUPFAM" id="SSF81606">
    <property type="entry name" value="PP2C-like"/>
    <property type="match status" value="1"/>
</dbReference>
<organism evidence="6 7">
    <name type="scientific">Coemansia thaxteri</name>
    <dbReference type="NCBI Taxonomy" id="2663907"/>
    <lineage>
        <taxon>Eukaryota</taxon>
        <taxon>Fungi</taxon>
        <taxon>Fungi incertae sedis</taxon>
        <taxon>Zoopagomycota</taxon>
        <taxon>Kickxellomycotina</taxon>
        <taxon>Kickxellomycetes</taxon>
        <taxon>Kickxellales</taxon>
        <taxon>Kickxellaceae</taxon>
        <taxon>Coemansia</taxon>
    </lineage>
</organism>
<evidence type="ECO:0000256" key="1">
    <source>
        <dbReference type="ARBA" id="ARBA00022723"/>
    </source>
</evidence>
<keyword evidence="2 4" id="KW-0378">Hydrolase</keyword>
<dbReference type="PROSITE" id="PS51746">
    <property type="entry name" value="PPM_2"/>
    <property type="match status" value="1"/>
</dbReference>
<evidence type="ECO:0000259" key="5">
    <source>
        <dbReference type="PROSITE" id="PS51746"/>
    </source>
</evidence>
<dbReference type="PANTHER" id="PTHR13832">
    <property type="entry name" value="PROTEIN PHOSPHATASE 2C"/>
    <property type="match status" value="1"/>
</dbReference>
<comment type="similarity">
    <text evidence="4">Belongs to the PP2C family.</text>
</comment>
<dbReference type="InterPro" id="IPR015655">
    <property type="entry name" value="PP2C"/>
</dbReference>
<keyword evidence="1" id="KW-0479">Metal-binding</keyword>
<dbReference type="InterPro" id="IPR001932">
    <property type="entry name" value="PPM-type_phosphatase-like_dom"/>
</dbReference>
<dbReference type="Pfam" id="PF00481">
    <property type="entry name" value="PP2C"/>
    <property type="match status" value="1"/>
</dbReference>
<proteinExistence type="inferred from homology"/>
<keyword evidence="7" id="KW-1185">Reference proteome</keyword>
<evidence type="ECO:0000256" key="4">
    <source>
        <dbReference type="RuleBase" id="RU003465"/>
    </source>
</evidence>
<name>A0A9W8BDE3_9FUNG</name>
<dbReference type="SMART" id="SM00332">
    <property type="entry name" value="PP2Cc"/>
    <property type="match status" value="1"/>
</dbReference>
<dbReference type="GO" id="GO:0004741">
    <property type="term" value="F:[pyruvate dehydrogenase (acetyl-transferring)]-phosphatase activity"/>
    <property type="evidence" value="ECO:0007669"/>
    <property type="project" value="UniProtKB-EC"/>
</dbReference>
<dbReference type="InterPro" id="IPR000222">
    <property type="entry name" value="PP2C_BS"/>
</dbReference>
<evidence type="ECO:0000256" key="2">
    <source>
        <dbReference type="ARBA" id="ARBA00022801"/>
    </source>
</evidence>
<dbReference type="EMBL" id="JANBQF010000394">
    <property type="protein sequence ID" value="KAJ2001546.1"/>
    <property type="molecule type" value="Genomic_DNA"/>
</dbReference>
<dbReference type="InterPro" id="IPR036457">
    <property type="entry name" value="PPM-type-like_dom_sf"/>
</dbReference>
<dbReference type="CDD" id="cd00143">
    <property type="entry name" value="PP2Cc"/>
    <property type="match status" value="1"/>
</dbReference>
<dbReference type="Gene3D" id="3.60.40.10">
    <property type="entry name" value="PPM-type phosphatase domain"/>
    <property type="match status" value="1"/>
</dbReference>
<evidence type="ECO:0000313" key="6">
    <source>
        <dbReference type="EMBL" id="KAJ2001546.1"/>
    </source>
</evidence>
<comment type="caution">
    <text evidence="6">The sequence shown here is derived from an EMBL/GenBank/DDBJ whole genome shotgun (WGS) entry which is preliminary data.</text>
</comment>
<gene>
    <name evidence="6" type="primary">PTC5</name>
    <name evidence="6" type="ORF">H4R26_004080</name>
</gene>
<protein>
    <submittedName>
        <fullName evidence="6">[Pyruvate dehydrogenase [acetyl-transferring]]-phosphatase 1, mitochondrial</fullName>
        <ecNumber evidence="6">3.1.3.43</ecNumber>
    </submittedName>
</protein>